<evidence type="ECO:0000256" key="8">
    <source>
        <dbReference type="HAMAP-Rule" id="MF_01430"/>
    </source>
</evidence>
<dbReference type="AlphaFoldDB" id="A0A1H8IW99"/>
<dbReference type="Gene3D" id="3.10.20.310">
    <property type="entry name" value="membrane protein fhac"/>
    <property type="match status" value="5"/>
</dbReference>
<keyword evidence="6 8" id="KW-0472">Membrane</keyword>
<feature type="signal peptide" evidence="8">
    <location>
        <begin position="1"/>
        <end position="28"/>
    </location>
</feature>
<dbReference type="PANTHER" id="PTHR12815:SF23">
    <property type="entry name" value="OUTER MEMBRANE PROTEIN ASSEMBLY FACTOR BAMA"/>
    <property type="match status" value="1"/>
</dbReference>
<dbReference type="Gene3D" id="2.40.160.50">
    <property type="entry name" value="membrane protein fhac: a member of the omp85/tpsb transporter family"/>
    <property type="match status" value="1"/>
</dbReference>
<dbReference type="InterPro" id="IPR034746">
    <property type="entry name" value="POTRA"/>
</dbReference>
<proteinExistence type="inferred from homology"/>
<dbReference type="Pfam" id="PF01103">
    <property type="entry name" value="Omp85"/>
    <property type="match status" value="1"/>
</dbReference>
<comment type="function">
    <text evidence="8">Part of the outer membrane protein assembly complex, which is involved in assembly and insertion of beta-barrel proteins into the outer membrane.</text>
</comment>
<accession>A0A1H8IW99</accession>
<feature type="chain" id="PRO_5011801090" description="Outer membrane protein assembly factor BamA" evidence="8">
    <location>
        <begin position="29"/>
        <end position="816"/>
    </location>
</feature>
<gene>
    <name evidence="8" type="primary">bamA</name>
    <name evidence="11" type="ORF">SAMN02745977_01865</name>
</gene>
<evidence type="ECO:0000256" key="7">
    <source>
        <dbReference type="ARBA" id="ARBA00023237"/>
    </source>
</evidence>
<keyword evidence="4 8" id="KW-0732">Signal</keyword>
<dbReference type="Pfam" id="PF07244">
    <property type="entry name" value="POTRA"/>
    <property type="match status" value="5"/>
</dbReference>
<dbReference type="OrthoDB" id="9803054at2"/>
<dbReference type="PROSITE" id="PS51779">
    <property type="entry name" value="POTRA"/>
    <property type="match status" value="3"/>
</dbReference>
<evidence type="ECO:0000256" key="6">
    <source>
        <dbReference type="ARBA" id="ARBA00023136"/>
    </source>
</evidence>
<evidence type="ECO:0000256" key="4">
    <source>
        <dbReference type="ARBA" id="ARBA00022729"/>
    </source>
</evidence>
<comment type="subunit">
    <text evidence="8">Part of the Bam complex.</text>
</comment>
<comment type="similarity">
    <text evidence="8">Belongs to the BamA family.</text>
</comment>
<name>A0A1H8IW99_9BURK</name>
<dbReference type="PANTHER" id="PTHR12815">
    <property type="entry name" value="SORTING AND ASSEMBLY MACHINERY SAMM50 PROTEIN FAMILY MEMBER"/>
    <property type="match status" value="1"/>
</dbReference>
<sequence length="816" mass="89274" precursor="true">MKRTSLPFRHTAVAAVVGLGFLANAAWAVTPFVVKDVKVEGLQRVDAGTVFASIPVKVGETYDDDKGSAAIRALYSLGLFSDVKVETRGSDVIVVVQERPTINEVTLTSIDAFDKKLIMAGLAGAGVAAGRPFDKAAEDLAVQELKRQYEGKGYYGTEVVTTVTPIDRNRVNVNFTVHEGASARIRSIRFVGNQAFSESTLRGQMEQDTGGWMSWYTKSNRYSQQRLNSDLEAVRSYYLNRGYLEFKVDSTQVALSPDKRDIDITVNVTEGPKYVVSGVSLAGNFLDKEDEFSSLVKVKPGEAYKADDVAATVKAMTDRFGNYGFAFAKVTPQPSIDREKQQVALVFTASPDQRAYVRRINVAGNTKTRDEVIRRELRQFESSWYDADKIKLSRDRVDRLGYFNEVTVDTTPVPGTSDQADLTVGVKERPTGSLQIGAGYSSTDKVSLSAGVSQDNIFGSGQSLSAEVNTSKYNRSASISSVDPYFTSDGVSRTFNVFYNRSEPYASQGSGSYDYRIQQLGGNISFGIPFTERDTVYFGGGFEQYKIQPGSSALPLENKLTNEQWQFLAANACSSGSFSNPLTADDKQYIADNCKTSAYGIPLTVGWSRDSRDSSLAPTTGIYQRLTGAVSPAGDLKYALANYRFQYYYPLNKQYTLAFNTDLGYGKGLGNKDFPFFKNYYSGGLGSVRGFDQGTLGPKSVAYDGSTYSVGGNKMFNVNLELITPFPGAGNDKTLRMFGFVDAGNVYSDRPGAYNPAVNKEGVNVNEHAKKVRVSAGAGIRWLSPMGPLSLAFGFPIKKYEGDKLQKVQFQIGTTF</sequence>
<feature type="domain" description="POTRA" evidence="10">
    <location>
        <begin position="32"/>
        <end position="99"/>
    </location>
</feature>
<evidence type="ECO:0000256" key="2">
    <source>
        <dbReference type="ARBA" id="ARBA00022452"/>
    </source>
</evidence>
<dbReference type="InterPro" id="IPR010827">
    <property type="entry name" value="BamA/TamA_POTRA"/>
</dbReference>
<feature type="domain" description="POTRA" evidence="10">
    <location>
        <begin position="355"/>
        <end position="429"/>
    </location>
</feature>
<dbReference type="GO" id="GO:0009279">
    <property type="term" value="C:cell outer membrane"/>
    <property type="evidence" value="ECO:0007669"/>
    <property type="project" value="UniProtKB-SubCell"/>
</dbReference>
<dbReference type="GO" id="GO:0051205">
    <property type="term" value="P:protein insertion into membrane"/>
    <property type="evidence" value="ECO:0007669"/>
    <property type="project" value="UniProtKB-UniRule"/>
</dbReference>
<keyword evidence="7 8" id="KW-0998">Cell outer membrane</keyword>
<dbReference type="RefSeq" id="WP_091817035.1">
    <property type="nucleotide sequence ID" value="NZ_FOCW01000005.1"/>
</dbReference>
<evidence type="ECO:0000256" key="3">
    <source>
        <dbReference type="ARBA" id="ARBA00022692"/>
    </source>
</evidence>
<dbReference type="HAMAP" id="MF_01430">
    <property type="entry name" value="OM_assembly_BamA"/>
    <property type="match status" value="1"/>
</dbReference>
<dbReference type="PIRSF" id="PIRSF006076">
    <property type="entry name" value="OM_assembly_OMP85"/>
    <property type="match status" value="1"/>
</dbReference>
<evidence type="ECO:0000256" key="9">
    <source>
        <dbReference type="NCBIfam" id="TIGR03303"/>
    </source>
</evidence>
<dbReference type="InterPro" id="IPR000184">
    <property type="entry name" value="Bac_surfAg_D15"/>
</dbReference>
<feature type="domain" description="POTRA" evidence="10">
    <location>
        <begin position="183"/>
        <end position="271"/>
    </location>
</feature>
<keyword evidence="3 8" id="KW-0812">Transmembrane</keyword>
<dbReference type="GO" id="GO:0043165">
    <property type="term" value="P:Gram-negative-bacterium-type cell outer membrane assembly"/>
    <property type="evidence" value="ECO:0007669"/>
    <property type="project" value="UniProtKB-UniRule"/>
</dbReference>
<dbReference type="NCBIfam" id="TIGR03303">
    <property type="entry name" value="OM_YaeT"/>
    <property type="match status" value="1"/>
</dbReference>
<dbReference type="STRING" id="1121117.SAMN02745977_01865"/>
<keyword evidence="12" id="KW-1185">Reference proteome</keyword>
<comment type="subcellular location">
    <subcellularLocation>
        <location evidence="8">Cell outer membrane</location>
    </subcellularLocation>
    <subcellularLocation>
        <location evidence="1">Membrane</location>
    </subcellularLocation>
</comment>
<protein>
    <recommendedName>
        <fullName evidence="8 9">Outer membrane protein assembly factor BamA</fullName>
    </recommendedName>
</protein>
<dbReference type="InterPro" id="IPR023707">
    <property type="entry name" value="OM_assembly_BamA"/>
</dbReference>
<evidence type="ECO:0000259" key="10">
    <source>
        <dbReference type="PROSITE" id="PS51779"/>
    </source>
</evidence>
<evidence type="ECO:0000256" key="5">
    <source>
        <dbReference type="ARBA" id="ARBA00022737"/>
    </source>
</evidence>
<evidence type="ECO:0000256" key="1">
    <source>
        <dbReference type="ARBA" id="ARBA00004370"/>
    </source>
</evidence>
<evidence type="ECO:0000313" key="12">
    <source>
        <dbReference type="Proteomes" id="UP000199531"/>
    </source>
</evidence>
<dbReference type="EMBL" id="FOCW01000005">
    <property type="protein sequence ID" value="SEN72425.1"/>
    <property type="molecule type" value="Genomic_DNA"/>
</dbReference>
<reference evidence="11 12" key="1">
    <citation type="submission" date="2016-10" db="EMBL/GenBank/DDBJ databases">
        <authorList>
            <person name="de Groot N.N."/>
        </authorList>
    </citation>
    <scope>NUCLEOTIDE SEQUENCE [LARGE SCALE GENOMIC DNA]</scope>
    <source>
        <strain evidence="11 12">DSM 15123</strain>
    </source>
</reference>
<keyword evidence="2 8" id="KW-1134">Transmembrane beta strand</keyword>
<dbReference type="InterPro" id="IPR039910">
    <property type="entry name" value="D15-like"/>
</dbReference>
<dbReference type="Proteomes" id="UP000199531">
    <property type="component" value="Unassembled WGS sequence"/>
</dbReference>
<evidence type="ECO:0000313" key="11">
    <source>
        <dbReference type="EMBL" id="SEN72425.1"/>
    </source>
</evidence>
<organism evidence="11 12">
    <name type="scientific">Brachymonas denitrificans DSM 15123</name>
    <dbReference type="NCBI Taxonomy" id="1121117"/>
    <lineage>
        <taxon>Bacteria</taxon>
        <taxon>Pseudomonadati</taxon>
        <taxon>Pseudomonadota</taxon>
        <taxon>Betaproteobacteria</taxon>
        <taxon>Burkholderiales</taxon>
        <taxon>Comamonadaceae</taxon>
        <taxon>Brachymonas</taxon>
    </lineage>
</organism>
<keyword evidence="5 8" id="KW-0677">Repeat</keyword>